<comment type="caution">
    <text evidence="6">The sequence shown here is derived from an EMBL/GenBank/DDBJ whole genome shotgun (WGS) entry which is preliminary data.</text>
</comment>
<evidence type="ECO:0000256" key="3">
    <source>
        <dbReference type="RuleBase" id="RU000383"/>
    </source>
</evidence>
<dbReference type="AlphaFoldDB" id="N4VPF5"/>
<reference evidence="7" key="1">
    <citation type="journal article" date="2013" name="New Phytol.">
        <title>Comparative genomic and transcriptomic analyses reveal the hemibiotrophic stage shift of Colletotrichum fungi.</title>
        <authorList>
            <person name="Gan P."/>
            <person name="Ikeda K."/>
            <person name="Irieda H."/>
            <person name="Narusaka M."/>
            <person name="O'Connell R.J."/>
            <person name="Narusaka Y."/>
            <person name="Takano Y."/>
            <person name="Kubo Y."/>
            <person name="Shirasu K."/>
        </authorList>
    </citation>
    <scope>NUCLEOTIDE SEQUENCE [LARGE SCALE GENOMIC DNA]</scope>
    <source>
        <strain evidence="7">104-T / ATCC 96160 / CBS 514.97 / LARS 414 / MAFF 240422</strain>
    </source>
</reference>
<name>N4VPF5_COLOR</name>
<evidence type="ECO:0000313" key="7">
    <source>
        <dbReference type="Proteomes" id="UP000014480"/>
    </source>
</evidence>
<comment type="similarity">
    <text evidence="1">Belongs to the cyclin family. Cyclin C subfamily.</text>
</comment>
<accession>N4VPF5</accession>
<dbReference type="Pfam" id="PF00134">
    <property type="entry name" value="Cyclin_N"/>
    <property type="match status" value="1"/>
</dbReference>
<evidence type="ECO:0000256" key="1">
    <source>
        <dbReference type="ARBA" id="ARBA00008638"/>
    </source>
</evidence>
<dbReference type="SUPFAM" id="SSF47954">
    <property type="entry name" value="Cyclin-like"/>
    <property type="match status" value="2"/>
</dbReference>
<evidence type="ECO:0000256" key="4">
    <source>
        <dbReference type="SAM" id="MobiDB-lite"/>
    </source>
</evidence>
<reference evidence="7" key="2">
    <citation type="journal article" date="2019" name="Mol. Plant Microbe Interact.">
        <title>Genome sequence resources for four phytopathogenic fungi from the Colletotrichum orbiculare species complex.</title>
        <authorList>
            <person name="Gan P."/>
            <person name="Tsushima A."/>
            <person name="Narusaka M."/>
            <person name="Narusaka Y."/>
            <person name="Takano Y."/>
            <person name="Kubo Y."/>
            <person name="Shirasu K."/>
        </authorList>
    </citation>
    <scope>GENOME REANNOTATION</scope>
    <source>
        <strain evidence="7">104-T / ATCC 96160 / CBS 514.97 / LARS 414 / MAFF 240422</strain>
    </source>
</reference>
<keyword evidence="3" id="KW-0195">Cyclin</keyword>
<dbReference type="eggNOG" id="KOG0834">
    <property type="taxonomic scope" value="Eukaryota"/>
</dbReference>
<feature type="compositionally biased region" description="Pro residues" evidence="4">
    <location>
        <begin position="19"/>
        <end position="32"/>
    </location>
</feature>
<dbReference type="SMART" id="SM00385">
    <property type="entry name" value="CYCLIN"/>
    <property type="match status" value="1"/>
</dbReference>
<dbReference type="Gene3D" id="1.10.472.10">
    <property type="entry name" value="Cyclin-like"/>
    <property type="match status" value="2"/>
</dbReference>
<dbReference type="PANTHER" id="PTHR10026">
    <property type="entry name" value="CYCLIN"/>
    <property type="match status" value="1"/>
</dbReference>
<keyword evidence="6" id="KW-0418">Kinase</keyword>
<dbReference type="InterPro" id="IPR006671">
    <property type="entry name" value="Cyclin_N"/>
</dbReference>
<evidence type="ECO:0000256" key="2">
    <source>
        <dbReference type="ARBA" id="ARBA00014912"/>
    </source>
</evidence>
<dbReference type="HOGENOM" id="CLU_038278_0_0_1"/>
<dbReference type="GO" id="GO:0016538">
    <property type="term" value="F:cyclin-dependent protein serine/threonine kinase regulator activity"/>
    <property type="evidence" value="ECO:0007669"/>
    <property type="project" value="InterPro"/>
</dbReference>
<dbReference type="Proteomes" id="UP000014480">
    <property type="component" value="Unassembled WGS sequence"/>
</dbReference>
<feature type="compositionally biased region" description="Basic residues" evidence="4">
    <location>
        <begin position="409"/>
        <end position="425"/>
    </location>
</feature>
<feature type="region of interest" description="Disordered" evidence="4">
    <location>
        <begin position="1"/>
        <end position="37"/>
    </location>
</feature>
<dbReference type="STRING" id="1213857.N4VPF5"/>
<dbReference type="EMBL" id="AMCV02000031">
    <property type="protein sequence ID" value="TDZ17142.1"/>
    <property type="molecule type" value="Genomic_DNA"/>
</dbReference>
<sequence>MAPSGPKAQQQAAATNNPIPAPASEPPAPKGPHPGHIQVACQYTSEQRLRRMLRDNKSDPAREDSYRLQGVQLIDNVRKVLHVPVKTFDTACVYYHWFRLSFRGDEYNYQDAAMASLFLACKVEDTIKKSKEILCAAHNIKNTNSPTTQDDKIFEQPSKIIIGLERLVLETVGFDFRCRYPQAALLKTTKQVMGDDSKQVFAVAMDMSIDLYKTFAPVKQSSFTMALAVLELTARLTATGVDKVEKVNPKEFHTTRQSVVETMLDLLDLYTQHLKSTKLGNRFDLNTFIEVKIIINNEVDNDPALVRYAFWCNNCDGGEDENLSNGTSVLKNVSFFGSNSAKRNGRNQDGTMRFVFDPEQARGERREVEAYYRDEYEEYEVEVEVPIEPERPNHNHHDNKRRDGAWGGRRSHHDRRKGGGHRGYY</sequence>
<dbReference type="OrthoDB" id="4951845at2759"/>
<dbReference type="InterPro" id="IPR013763">
    <property type="entry name" value="Cyclin-like_dom"/>
</dbReference>
<protein>
    <recommendedName>
        <fullName evidence="2">RNA polymerase II holoenzyme cyclin-like subunit</fullName>
    </recommendedName>
</protein>
<dbReference type="GO" id="GO:0006357">
    <property type="term" value="P:regulation of transcription by RNA polymerase II"/>
    <property type="evidence" value="ECO:0007669"/>
    <property type="project" value="InterPro"/>
</dbReference>
<organism evidence="6 7">
    <name type="scientific">Colletotrichum orbiculare (strain 104-T / ATCC 96160 / CBS 514.97 / LARS 414 / MAFF 240422)</name>
    <name type="common">Cucumber anthracnose fungus</name>
    <name type="synonym">Colletotrichum lagenarium</name>
    <dbReference type="NCBI Taxonomy" id="1213857"/>
    <lineage>
        <taxon>Eukaryota</taxon>
        <taxon>Fungi</taxon>
        <taxon>Dikarya</taxon>
        <taxon>Ascomycota</taxon>
        <taxon>Pezizomycotina</taxon>
        <taxon>Sordariomycetes</taxon>
        <taxon>Hypocreomycetidae</taxon>
        <taxon>Glomerellales</taxon>
        <taxon>Glomerellaceae</taxon>
        <taxon>Colletotrichum</taxon>
        <taxon>Colletotrichum orbiculare species complex</taxon>
    </lineage>
</organism>
<feature type="region of interest" description="Disordered" evidence="4">
    <location>
        <begin position="387"/>
        <end position="425"/>
    </location>
</feature>
<dbReference type="InterPro" id="IPR043198">
    <property type="entry name" value="Cyclin/Ssn8"/>
</dbReference>
<gene>
    <name evidence="6" type="primary">lsc1</name>
    <name evidence="6" type="ORF">Cob_v009833</name>
</gene>
<feature type="domain" description="Cyclin-like" evidence="5">
    <location>
        <begin position="72"/>
        <end position="170"/>
    </location>
</feature>
<feature type="compositionally biased region" description="Low complexity" evidence="4">
    <location>
        <begin position="8"/>
        <end position="18"/>
    </location>
</feature>
<keyword evidence="6" id="KW-0808">Transferase</keyword>
<keyword evidence="7" id="KW-1185">Reference proteome</keyword>
<dbReference type="InterPro" id="IPR036915">
    <property type="entry name" value="Cyclin-like_sf"/>
</dbReference>
<evidence type="ECO:0000313" key="6">
    <source>
        <dbReference type="EMBL" id="TDZ17142.1"/>
    </source>
</evidence>
<dbReference type="GO" id="GO:0016301">
    <property type="term" value="F:kinase activity"/>
    <property type="evidence" value="ECO:0007669"/>
    <property type="project" value="UniProtKB-KW"/>
</dbReference>
<proteinExistence type="inferred from homology"/>
<feature type="compositionally biased region" description="Basic and acidic residues" evidence="4">
    <location>
        <begin position="388"/>
        <end position="404"/>
    </location>
</feature>
<evidence type="ECO:0000259" key="5">
    <source>
        <dbReference type="SMART" id="SM00385"/>
    </source>
</evidence>